<dbReference type="KEGG" id="mcee:MCEL_40810"/>
<evidence type="ECO:0000256" key="10">
    <source>
        <dbReference type="ARBA" id="ARBA00048741"/>
    </source>
</evidence>
<dbReference type="InterPro" id="IPR029055">
    <property type="entry name" value="Ntn_hydrolases_N"/>
</dbReference>
<keyword evidence="5 11" id="KW-0028">Amino-acid biosynthesis</keyword>
<keyword evidence="8 11" id="KW-0061">Asparagine biosynthesis</keyword>
<dbReference type="PIRSF" id="PIRSF001589">
    <property type="entry name" value="Asn_synthetase_glu-h"/>
    <property type="match status" value="1"/>
</dbReference>
<evidence type="ECO:0000256" key="1">
    <source>
        <dbReference type="ARBA" id="ARBA00005187"/>
    </source>
</evidence>
<dbReference type="GO" id="GO:0004066">
    <property type="term" value="F:asparagine synthase (glutamine-hydrolyzing) activity"/>
    <property type="evidence" value="ECO:0007669"/>
    <property type="project" value="UniProtKB-EC"/>
</dbReference>
<reference evidence="15 16" key="1">
    <citation type="journal article" date="2019" name="Emerg. Microbes Infect.">
        <title>Comprehensive subspecies identification of 175 nontuberculous mycobacteria species based on 7547 genomic profiles.</title>
        <authorList>
            <person name="Matsumoto Y."/>
            <person name="Kinjo T."/>
            <person name="Motooka D."/>
            <person name="Nabeya D."/>
            <person name="Jung N."/>
            <person name="Uechi K."/>
            <person name="Horii T."/>
            <person name="Iida T."/>
            <person name="Fujita J."/>
            <person name="Nakamura S."/>
        </authorList>
    </citation>
    <scope>NUCLEOTIDE SEQUENCE [LARGE SCALE GENOMIC DNA]</scope>
    <source>
        <strain evidence="15 16">JCM 18439</strain>
    </source>
</reference>
<dbReference type="InterPro" id="IPR001962">
    <property type="entry name" value="Asn_synthase"/>
</dbReference>
<evidence type="ECO:0000256" key="7">
    <source>
        <dbReference type="ARBA" id="ARBA00022840"/>
    </source>
</evidence>
<evidence type="ECO:0000259" key="14">
    <source>
        <dbReference type="PROSITE" id="PS51278"/>
    </source>
</evidence>
<feature type="binding site" evidence="12">
    <location>
        <begin position="350"/>
        <end position="351"/>
    </location>
    <ligand>
        <name>ATP</name>
        <dbReference type="ChEBI" id="CHEBI:30616"/>
    </ligand>
</feature>
<keyword evidence="9 11" id="KW-0315">Glutamine amidotransferase</keyword>
<feature type="binding site" evidence="12">
    <location>
        <position position="102"/>
    </location>
    <ligand>
        <name>L-glutamine</name>
        <dbReference type="ChEBI" id="CHEBI:58359"/>
    </ligand>
</feature>
<keyword evidence="7 12" id="KW-0067">ATP-binding</keyword>
<feature type="binding site" evidence="12">
    <location>
        <position position="236"/>
    </location>
    <ligand>
        <name>ATP</name>
        <dbReference type="ChEBI" id="CHEBI:30616"/>
    </ligand>
</feature>
<feature type="active site" description="For GATase activity" evidence="11">
    <location>
        <position position="6"/>
    </location>
</feature>
<keyword evidence="4" id="KW-0436">Ligase</keyword>
<dbReference type="PANTHER" id="PTHR11772:SF2">
    <property type="entry name" value="ASPARAGINE SYNTHETASE [GLUTAMINE-HYDROLYZING]"/>
    <property type="match status" value="1"/>
</dbReference>
<accession>A0A7I7RNZ3</accession>
<keyword evidence="16" id="KW-1185">Reference proteome</keyword>
<gene>
    <name evidence="15" type="ORF">MCEL_40810</name>
</gene>
<dbReference type="Pfam" id="PF00733">
    <property type="entry name" value="Asn_synthase"/>
    <property type="match status" value="1"/>
</dbReference>
<dbReference type="SUPFAM" id="SSF56235">
    <property type="entry name" value="N-terminal nucleophile aminohydrolases (Ntn hydrolases)"/>
    <property type="match status" value="1"/>
</dbReference>
<dbReference type="Proteomes" id="UP000466431">
    <property type="component" value="Chromosome"/>
</dbReference>
<dbReference type="GO" id="GO:0005524">
    <property type="term" value="F:ATP binding"/>
    <property type="evidence" value="ECO:0007669"/>
    <property type="project" value="UniProtKB-KW"/>
</dbReference>
<dbReference type="FunFam" id="3.40.50.620:FF:000031">
    <property type="entry name" value="Asparagine synthase B"/>
    <property type="match status" value="1"/>
</dbReference>
<evidence type="ECO:0000313" key="15">
    <source>
        <dbReference type="EMBL" id="BBY45786.1"/>
    </source>
</evidence>
<dbReference type="InterPro" id="IPR017932">
    <property type="entry name" value="GATase_2_dom"/>
</dbReference>
<protein>
    <recommendedName>
        <fullName evidence="3">asparagine synthase (glutamine-hydrolyzing)</fullName>
        <ecNumber evidence="3">6.3.5.4</ecNumber>
    </recommendedName>
</protein>
<organism evidence="15 16">
    <name type="scientific">Mycolicibacterium celeriflavum</name>
    <name type="common">Mycobacterium celeriflavum</name>
    <dbReference type="NCBI Taxonomy" id="1249101"/>
    <lineage>
        <taxon>Bacteria</taxon>
        <taxon>Bacillati</taxon>
        <taxon>Actinomycetota</taxon>
        <taxon>Actinomycetes</taxon>
        <taxon>Mycobacteriales</taxon>
        <taxon>Mycobacteriaceae</taxon>
        <taxon>Mycolicibacterium</taxon>
    </lineage>
</organism>
<proteinExistence type="inferred from homology"/>
<dbReference type="CDD" id="cd01991">
    <property type="entry name" value="Asn_synthase_B_C"/>
    <property type="match status" value="1"/>
</dbReference>
<evidence type="ECO:0000256" key="5">
    <source>
        <dbReference type="ARBA" id="ARBA00022605"/>
    </source>
</evidence>
<evidence type="ECO:0000256" key="2">
    <source>
        <dbReference type="ARBA" id="ARBA00005752"/>
    </source>
</evidence>
<sequence length="560" mass="62726">MGGLMCGIASILDLRGDPRELRERAVTMARLLRHRGPDWSGIYADEHAVLAHERLSIVDVEHGAQPLTNDAVELVLAVNGEIYNHQALRAGFPDYPFKTASDCEVIIPLYERYGTDFLNRLSGIFAFVLYDKRTNDFLVARDPIGVVPLYTGRDENGNLYVASEMKALIRYCRHIEDFPPGHYLTRRLGKPRRYYDPEWRDFSAVTGRPLGISRLRTALEAAVHQQLMSDVPYGVLISGGLDSSVISAVTAKFAENRIEDGDRTQAWWPRLHSFCIGLEGSPDVAAARKVATAIGTVHHEFEFTVQEGLDALWDVIYHIETYDVTSIRASTPMYLMMRRIKAMGIKMVLSGEGADEVFGGYLYFHKAPGAREFHEETIRKLDLLHKYDCLRANKTAAAWGVEIRVPFLDREFLDVAMAFDPYEKMVGQGRMEKWPLREAFKGCLPNEILWRQKEQFSDGVGYRWIDSLKAIAEAQVSDSQMQSAQYRFPDNPPATKEAYMYREIFESHFPGHAAAACVPGGPSIACSTPAAIAWDTSFANNADPSGRAVLGVHQVANAPA</sequence>
<dbReference type="Pfam" id="PF13537">
    <property type="entry name" value="GATase_7"/>
    <property type="match status" value="1"/>
</dbReference>
<dbReference type="AlphaFoldDB" id="A0A7I7RNZ3"/>
<dbReference type="EMBL" id="AP022591">
    <property type="protein sequence ID" value="BBY45786.1"/>
    <property type="molecule type" value="Genomic_DNA"/>
</dbReference>
<dbReference type="NCBIfam" id="TIGR01536">
    <property type="entry name" value="asn_synth_AEB"/>
    <property type="match status" value="1"/>
</dbReference>
<dbReference type="PANTHER" id="PTHR11772">
    <property type="entry name" value="ASPARAGINE SYNTHETASE"/>
    <property type="match status" value="1"/>
</dbReference>
<dbReference type="CDD" id="cd00712">
    <property type="entry name" value="AsnB"/>
    <property type="match status" value="1"/>
</dbReference>
<dbReference type="RefSeq" id="WP_308215033.1">
    <property type="nucleotide sequence ID" value="NZ_AP022591.1"/>
</dbReference>
<comment type="pathway">
    <text evidence="1">Amino-acid biosynthesis; L-asparagine biosynthesis; L-asparagine from L-aspartate (L-Gln route): step 1/1.</text>
</comment>
<evidence type="ECO:0000256" key="13">
    <source>
        <dbReference type="PIRSR" id="PIRSR001589-3"/>
    </source>
</evidence>
<evidence type="ECO:0000256" key="4">
    <source>
        <dbReference type="ARBA" id="ARBA00022598"/>
    </source>
</evidence>
<dbReference type="PROSITE" id="PS51278">
    <property type="entry name" value="GATASE_TYPE_2"/>
    <property type="match status" value="1"/>
</dbReference>
<evidence type="ECO:0000313" key="16">
    <source>
        <dbReference type="Proteomes" id="UP000466431"/>
    </source>
</evidence>
<evidence type="ECO:0000256" key="11">
    <source>
        <dbReference type="PIRSR" id="PIRSR001589-1"/>
    </source>
</evidence>
<feature type="domain" description="Glutamine amidotransferase type-2" evidence="14">
    <location>
        <begin position="6"/>
        <end position="189"/>
    </location>
</feature>
<dbReference type="Gene3D" id="3.60.20.10">
    <property type="entry name" value="Glutamine Phosphoribosylpyrophosphate, subunit 1, domain 1"/>
    <property type="match status" value="1"/>
</dbReference>
<name>A0A7I7RNZ3_MYCCF</name>
<evidence type="ECO:0000256" key="6">
    <source>
        <dbReference type="ARBA" id="ARBA00022741"/>
    </source>
</evidence>
<dbReference type="InterPro" id="IPR050795">
    <property type="entry name" value="Asn_Synthetase"/>
</dbReference>
<evidence type="ECO:0000256" key="8">
    <source>
        <dbReference type="ARBA" id="ARBA00022888"/>
    </source>
</evidence>
<dbReference type="GO" id="GO:0006529">
    <property type="term" value="P:asparagine biosynthetic process"/>
    <property type="evidence" value="ECO:0007669"/>
    <property type="project" value="UniProtKB-KW"/>
</dbReference>
<feature type="site" description="Important for beta-aspartyl-AMP intermediate formation" evidence="13">
    <location>
        <position position="352"/>
    </location>
</feature>
<evidence type="ECO:0000256" key="12">
    <source>
        <dbReference type="PIRSR" id="PIRSR001589-2"/>
    </source>
</evidence>
<dbReference type="NCBIfam" id="NF006949">
    <property type="entry name" value="PRK09431.1"/>
    <property type="match status" value="1"/>
</dbReference>
<feature type="binding site" evidence="12">
    <location>
        <position position="276"/>
    </location>
    <ligand>
        <name>ATP</name>
        <dbReference type="ChEBI" id="CHEBI:30616"/>
    </ligand>
</feature>
<evidence type="ECO:0000256" key="3">
    <source>
        <dbReference type="ARBA" id="ARBA00012737"/>
    </source>
</evidence>
<comment type="catalytic activity">
    <reaction evidence="10">
        <text>L-aspartate + L-glutamine + ATP + H2O = L-asparagine + L-glutamate + AMP + diphosphate + H(+)</text>
        <dbReference type="Rhea" id="RHEA:12228"/>
        <dbReference type="ChEBI" id="CHEBI:15377"/>
        <dbReference type="ChEBI" id="CHEBI:15378"/>
        <dbReference type="ChEBI" id="CHEBI:29985"/>
        <dbReference type="ChEBI" id="CHEBI:29991"/>
        <dbReference type="ChEBI" id="CHEBI:30616"/>
        <dbReference type="ChEBI" id="CHEBI:33019"/>
        <dbReference type="ChEBI" id="CHEBI:58048"/>
        <dbReference type="ChEBI" id="CHEBI:58359"/>
        <dbReference type="ChEBI" id="CHEBI:456215"/>
        <dbReference type="EC" id="6.3.5.4"/>
    </reaction>
</comment>
<dbReference type="EC" id="6.3.5.4" evidence="3"/>
<dbReference type="InterPro" id="IPR033738">
    <property type="entry name" value="AsnB_N"/>
</dbReference>
<evidence type="ECO:0000256" key="9">
    <source>
        <dbReference type="ARBA" id="ARBA00022962"/>
    </source>
</evidence>
<dbReference type="InterPro" id="IPR014729">
    <property type="entry name" value="Rossmann-like_a/b/a_fold"/>
</dbReference>
<dbReference type="InterPro" id="IPR006426">
    <property type="entry name" value="Asn_synth_AEB"/>
</dbReference>
<dbReference type="SUPFAM" id="SSF52402">
    <property type="entry name" value="Adenine nucleotide alpha hydrolases-like"/>
    <property type="match status" value="1"/>
</dbReference>
<comment type="similarity">
    <text evidence="2">Belongs to the asparagine synthetase family.</text>
</comment>
<dbReference type="Gene3D" id="3.40.50.620">
    <property type="entry name" value="HUPs"/>
    <property type="match status" value="1"/>
</dbReference>
<keyword evidence="6 12" id="KW-0547">Nucleotide-binding</keyword>
<dbReference type="GO" id="GO:0005829">
    <property type="term" value="C:cytosol"/>
    <property type="evidence" value="ECO:0007669"/>
    <property type="project" value="TreeGrafter"/>
</dbReference>